<evidence type="ECO:0000313" key="2">
    <source>
        <dbReference type="Proteomes" id="UP000266568"/>
    </source>
</evidence>
<keyword evidence="2" id="KW-1185">Reference proteome</keyword>
<name>A0A397P8W9_9SPHN</name>
<dbReference type="OrthoDB" id="791062at2"/>
<dbReference type="EMBL" id="QXDC01000002">
    <property type="protein sequence ID" value="RIA46026.1"/>
    <property type="molecule type" value="Genomic_DNA"/>
</dbReference>
<evidence type="ECO:0008006" key="3">
    <source>
        <dbReference type="Google" id="ProtNLM"/>
    </source>
</evidence>
<protein>
    <recommendedName>
        <fullName evidence="3">Antitoxin of toxin-antitoxin stability system</fullName>
    </recommendedName>
</protein>
<proteinExistence type="predicted"/>
<evidence type="ECO:0000313" key="1">
    <source>
        <dbReference type="EMBL" id="RIA46026.1"/>
    </source>
</evidence>
<dbReference type="AlphaFoldDB" id="A0A397P8W9"/>
<comment type="caution">
    <text evidence="1">The sequence shown here is derived from an EMBL/GenBank/DDBJ whole genome shotgun (WGS) entry which is preliminary data.</text>
</comment>
<organism evidence="1 2">
    <name type="scientific">Hephaestia caeni</name>
    <dbReference type="NCBI Taxonomy" id="645617"/>
    <lineage>
        <taxon>Bacteria</taxon>
        <taxon>Pseudomonadati</taxon>
        <taxon>Pseudomonadota</taxon>
        <taxon>Alphaproteobacteria</taxon>
        <taxon>Sphingomonadales</taxon>
        <taxon>Sphingomonadaceae</taxon>
        <taxon>Hephaestia</taxon>
    </lineage>
</organism>
<reference evidence="1 2" key="1">
    <citation type="submission" date="2018-08" db="EMBL/GenBank/DDBJ databases">
        <title>Genomic Encyclopedia of Type Strains, Phase IV (KMG-IV): sequencing the most valuable type-strain genomes for metagenomic binning, comparative biology and taxonomic classification.</title>
        <authorList>
            <person name="Goeker M."/>
        </authorList>
    </citation>
    <scope>NUCLEOTIDE SEQUENCE [LARGE SCALE GENOMIC DNA]</scope>
    <source>
        <strain evidence="1 2">DSM 25527</strain>
    </source>
</reference>
<gene>
    <name evidence="1" type="ORF">DFR49_0555</name>
</gene>
<dbReference type="Proteomes" id="UP000266568">
    <property type="component" value="Unassembled WGS sequence"/>
</dbReference>
<sequence length="216" mass="25123">MPEIMEIATYRLAELDESAKETARNWYRENGLCYEWHDAAFDDFEQVCDILGISLKTNIVRLYGGRTRSEPRIYFTGFWNQGDGASYEAVYSYAKGAHRRIREHAPLSTELHRIADVLRDVQRRNFYQLSANVSHRGRYYHEYSMTISVERDGPCQDVSADSEETIAQALRDLACWLYDRLRCEYEYLSSDEAVDSDICANDYKFTATGRRSVSLE</sequence>
<dbReference type="RefSeq" id="WP_004211514.1">
    <property type="nucleotide sequence ID" value="NZ_QXDC01000002.1"/>
</dbReference>
<accession>A0A397P8W9</accession>